<evidence type="ECO:0000256" key="6">
    <source>
        <dbReference type="ARBA" id="ARBA00023288"/>
    </source>
</evidence>
<keyword evidence="6" id="KW-0449">Lipoprotein</keyword>
<dbReference type="Pfam" id="PF12849">
    <property type="entry name" value="PBP_like_2"/>
    <property type="match status" value="1"/>
</dbReference>
<keyword evidence="2 7" id="KW-0813">Transport</keyword>
<gene>
    <name evidence="10" type="ORF">BST29_18595</name>
</gene>
<evidence type="ECO:0000256" key="4">
    <source>
        <dbReference type="ARBA" id="ARBA00022729"/>
    </source>
</evidence>
<keyword evidence="4 8" id="KW-0732">Signal</keyword>
<dbReference type="PANTHER" id="PTHR42996">
    <property type="entry name" value="PHOSPHATE-BINDING PROTEIN PSTS"/>
    <property type="match status" value="1"/>
</dbReference>
<evidence type="ECO:0000313" key="11">
    <source>
        <dbReference type="Proteomes" id="UP000243140"/>
    </source>
</evidence>
<dbReference type="InterPro" id="IPR024370">
    <property type="entry name" value="PBP_domain"/>
</dbReference>
<evidence type="ECO:0000256" key="7">
    <source>
        <dbReference type="PIRNR" id="PIRNR002756"/>
    </source>
</evidence>
<dbReference type="PIRSF" id="PIRSF002756">
    <property type="entry name" value="PstS"/>
    <property type="match status" value="1"/>
</dbReference>
<dbReference type="RefSeq" id="WP_083011525.1">
    <property type="nucleotide sequence ID" value="NZ_CP060015.1"/>
</dbReference>
<dbReference type="PANTHER" id="PTHR42996:SF1">
    <property type="entry name" value="PHOSPHATE-BINDING PROTEIN PSTS"/>
    <property type="match status" value="1"/>
</dbReference>
<dbReference type="EMBL" id="MVHV01000021">
    <property type="protein sequence ID" value="ORA79653.1"/>
    <property type="molecule type" value="Genomic_DNA"/>
</dbReference>
<evidence type="ECO:0000259" key="9">
    <source>
        <dbReference type="Pfam" id="PF12849"/>
    </source>
</evidence>
<keyword evidence="11" id="KW-1185">Reference proteome</keyword>
<dbReference type="SUPFAM" id="SSF53850">
    <property type="entry name" value="Periplasmic binding protein-like II"/>
    <property type="match status" value="1"/>
</dbReference>
<proteinExistence type="inferred from homology"/>
<organism evidence="10 11">
    <name type="scientific">Mycobacterium malmoense</name>
    <dbReference type="NCBI Taxonomy" id="1780"/>
    <lineage>
        <taxon>Bacteria</taxon>
        <taxon>Bacillati</taxon>
        <taxon>Actinomycetota</taxon>
        <taxon>Actinomycetes</taxon>
        <taxon>Mycobacteriales</taxon>
        <taxon>Mycobacteriaceae</taxon>
        <taxon>Mycobacterium</taxon>
    </lineage>
</organism>
<dbReference type="Gene3D" id="3.40.190.10">
    <property type="entry name" value="Periplasmic binding protein-like II"/>
    <property type="match status" value="2"/>
</dbReference>
<comment type="caution">
    <text evidence="10">The sequence shown here is derived from an EMBL/GenBank/DDBJ whole genome shotgun (WGS) entry which is preliminary data.</text>
</comment>
<evidence type="ECO:0000256" key="8">
    <source>
        <dbReference type="SAM" id="SignalP"/>
    </source>
</evidence>
<feature type="domain" description="PBP" evidence="9">
    <location>
        <begin position="46"/>
        <end position="336"/>
    </location>
</feature>
<feature type="signal peptide" evidence="8">
    <location>
        <begin position="1"/>
        <end position="24"/>
    </location>
</feature>
<dbReference type="NCBIfam" id="TIGR00975">
    <property type="entry name" value="3a0107s03"/>
    <property type="match status" value="1"/>
</dbReference>
<keyword evidence="3 7" id="KW-0592">Phosphate transport</keyword>
<protein>
    <recommendedName>
        <fullName evidence="7">Phosphate-binding protein</fullName>
    </recommendedName>
</protein>
<evidence type="ECO:0000256" key="2">
    <source>
        <dbReference type="ARBA" id="ARBA00022448"/>
    </source>
</evidence>
<evidence type="ECO:0000256" key="1">
    <source>
        <dbReference type="ARBA" id="ARBA00008725"/>
    </source>
</evidence>
<evidence type="ECO:0000256" key="3">
    <source>
        <dbReference type="ARBA" id="ARBA00022592"/>
    </source>
</evidence>
<evidence type="ECO:0000313" key="10">
    <source>
        <dbReference type="EMBL" id="ORA79653.1"/>
    </source>
</evidence>
<dbReference type="Proteomes" id="UP000243140">
    <property type="component" value="Unassembled WGS sequence"/>
</dbReference>
<keyword evidence="5" id="KW-0564">Palmitate</keyword>
<feature type="chain" id="PRO_5047426522" description="Phosphate-binding protein" evidence="8">
    <location>
        <begin position="25"/>
        <end position="370"/>
    </location>
</feature>
<evidence type="ECO:0000256" key="5">
    <source>
        <dbReference type="ARBA" id="ARBA00023139"/>
    </source>
</evidence>
<dbReference type="InterPro" id="IPR050962">
    <property type="entry name" value="Phosphate-bind_PstS"/>
</dbReference>
<comment type="similarity">
    <text evidence="1 7">Belongs to the PstS family.</text>
</comment>
<reference evidence="10 11" key="1">
    <citation type="submission" date="2017-02" db="EMBL/GenBank/DDBJ databases">
        <title>The new phylogeny of genus Mycobacterium.</title>
        <authorList>
            <person name="Tortoli E."/>
            <person name="Trovato A."/>
            <person name="Cirillo D.M."/>
        </authorList>
    </citation>
    <scope>NUCLEOTIDE SEQUENCE [LARGE SCALE GENOMIC DNA]</scope>
    <source>
        <strain evidence="10 11">IP1130001</strain>
    </source>
</reference>
<accession>A0ABX3SN35</accession>
<sequence length="370" mass="37885">MILNRFGATLTVLAAGALMLSACGGDHNATGGSATTGTSSAKVACGGKPTLKASGSTAQVNAMTRFIKAFEQACPGQSLNYTANGSGAGISEFVGNQTDFGGSDSPLSKDEYAGAERRCGSPAWNLPVVFGPIAIAYNVNGVTSLNIDGPTAARIFNGGITTWNDPAIQVLNPGVTLPAEPIRVVFRSDESGTTDNFQKYLDTASNGAWGRGAGKRFNGGVGEGAKGNDGAAAAAKSIEGAITYIEWSFAQAQHLNTAGIVTSAGPDPVAISPASVGKTISAAWFIRQGNDLALDTISFYRPNQPDSYPIVLATYEIVCSKYPDSQVGAAVKAFLQSTIGAGQNGLADNGYVPIPDAFKPRLTTAVDAIS</sequence>
<dbReference type="InterPro" id="IPR005673">
    <property type="entry name" value="ABC_phos-bd_PstS"/>
</dbReference>
<dbReference type="CDD" id="cd13565">
    <property type="entry name" value="PBP2_PstS"/>
    <property type="match status" value="1"/>
</dbReference>
<name>A0ABX3SN35_MYCMA</name>
<dbReference type="PROSITE" id="PS51257">
    <property type="entry name" value="PROKAR_LIPOPROTEIN"/>
    <property type="match status" value="1"/>
</dbReference>